<dbReference type="SUPFAM" id="SSF56112">
    <property type="entry name" value="Protein kinase-like (PK-like)"/>
    <property type="match status" value="1"/>
</dbReference>
<evidence type="ECO:0000313" key="7">
    <source>
        <dbReference type="Proteomes" id="UP001500552"/>
    </source>
</evidence>
<reference evidence="7" key="1">
    <citation type="journal article" date="2019" name="Int. J. Syst. Evol. Microbiol.">
        <title>The Global Catalogue of Microorganisms (GCM) 10K type strain sequencing project: providing services to taxonomists for standard genome sequencing and annotation.</title>
        <authorList>
            <consortium name="The Broad Institute Genomics Platform"/>
            <consortium name="The Broad Institute Genome Sequencing Center for Infectious Disease"/>
            <person name="Wu L."/>
            <person name="Ma J."/>
        </authorList>
    </citation>
    <scope>NUCLEOTIDE SEQUENCE [LARGE SCALE GENOMIC DNA]</scope>
    <source>
        <strain evidence="7">JCM 17926</strain>
    </source>
</reference>
<dbReference type="PANTHER" id="PTHR44329">
    <property type="entry name" value="SERINE/THREONINE-PROTEIN KINASE TNNI3K-RELATED"/>
    <property type="match status" value="1"/>
</dbReference>
<dbReference type="SUPFAM" id="SSF49879">
    <property type="entry name" value="SMAD/FHA domain"/>
    <property type="match status" value="1"/>
</dbReference>
<evidence type="ECO:0000313" key="6">
    <source>
        <dbReference type="EMBL" id="GAA4438813.1"/>
    </source>
</evidence>
<keyword evidence="2 3" id="KW-0067">ATP-binding</keyword>
<organism evidence="6 7">
    <name type="scientific">Pontibacter saemangeumensis</name>
    <dbReference type="NCBI Taxonomy" id="1084525"/>
    <lineage>
        <taxon>Bacteria</taxon>
        <taxon>Pseudomonadati</taxon>
        <taxon>Bacteroidota</taxon>
        <taxon>Cytophagia</taxon>
        <taxon>Cytophagales</taxon>
        <taxon>Hymenobacteraceae</taxon>
        <taxon>Pontibacter</taxon>
    </lineage>
</organism>
<evidence type="ECO:0000256" key="3">
    <source>
        <dbReference type="PROSITE-ProRule" id="PRU10141"/>
    </source>
</evidence>
<protein>
    <recommendedName>
        <fullName evidence="8">Non-specific serine/threonine protein kinase</fullName>
    </recommendedName>
</protein>
<dbReference type="Proteomes" id="UP001500552">
    <property type="component" value="Unassembled WGS sequence"/>
</dbReference>
<gene>
    <name evidence="6" type="ORF">GCM10023188_34630</name>
</gene>
<dbReference type="Gene3D" id="2.60.200.20">
    <property type="match status" value="1"/>
</dbReference>
<feature type="binding site" evidence="3">
    <location>
        <position position="51"/>
    </location>
    <ligand>
        <name>ATP</name>
        <dbReference type="ChEBI" id="CHEBI:30616"/>
    </ligand>
</feature>
<dbReference type="PROSITE" id="PS00108">
    <property type="entry name" value="PROTEIN_KINASE_ST"/>
    <property type="match status" value="1"/>
</dbReference>
<comment type="caution">
    <text evidence="6">The sequence shown here is derived from an EMBL/GenBank/DDBJ whole genome shotgun (WGS) entry which is preliminary data.</text>
</comment>
<evidence type="ECO:0000256" key="2">
    <source>
        <dbReference type="ARBA" id="ARBA00022840"/>
    </source>
</evidence>
<dbReference type="InterPro" id="IPR008984">
    <property type="entry name" value="SMAD_FHA_dom_sf"/>
</dbReference>
<dbReference type="InterPro" id="IPR000719">
    <property type="entry name" value="Prot_kinase_dom"/>
</dbReference>
<evidence type="ECO:0008006" key="8">
    <source>
        <dbReference type="Google" id="ProtNLM"/>
    </source>
</evidence>
<dbReference type="InterPro" id="IPR008271">
    <property type="entry name" value="Ser/Thr_kinase_AS"/>
</dbReference>
<feature type="domain" description="Protein kinase" evidence="5">
    <location>
        <begin position="24"/>
        <end position="294"/>
    </location>
</feature>
<dbReference type="PROSITE" id="PS50011">
    <property type="entry name" value="PROTEIN_KINASE_DOM"/>
    <property type="match status" value="1"/>
</dbReference>
<dbReference type="InterPro" id="IPR051681">
    <property type="entry name" value="Ser/Thr_Kinases-Pseudokinases"/>
</dbReference>
<dbReference type="RefSeq" id="WP_345160815.1">
    <property type="nucleotide sequence ID" value="NZ_BAABHC010000017.1"/>
</dbReference>
<proteinExistence type="predicted"/>
<evidence type="ECO:0000259" key="4">
    <source>
        <dbReference type="PROSITE" id="PS50006"/>
    </source>
</evidence>
<dbReference type="InterPro" id="IPR017441">
    <property type="entry name" value="Protein_kinase_ATP_BS"/>
</dbReference>
<dbReference type="CDD" id="cd00060">
    <property type="entry name" value="FHA"/>
    <property type="match status" value="1"/>
</dbReference>
<dbReference type="PANTHER" id="PTHR44329:SF298">
    <property type="entry name" value="MIXED LINEAGE KINASE DOMAIN-LIKE PROTEIN"/>
    <property type="match status" value="1"/>
</dbReference>
<dbReference type="Pfam" id="PF00069">
    <property type="entry name" value="Pkinase"/>
    <property type="match status" value="1"/>
</dbReference>
<dbReference type="CDD" id="cd14014">
    <property type="entry name" value="STKc_PknB_like"/>
    <property type="match status" value="1"/>
</dbReference>
<accession>A0ABP8LZ99</accession>
<sequence length="470" mass="53929">MEVVSPQAIELSPMSVVTSANEEYIVEKEVGQGGFGSVYHVRSQGNDFALKLTKMWKFSPNERIEYAKRFRQEYEYARLIPGENIVRPYDYDVYQGNPYIVMDYCPNGSLRKRMGQQWEVLGLKQLAKGILKGLRNMHREGIIHRDLKPENVLFDEHNIPKLADFGISASIRSRMTRRNIMGQVKEVFASGVYSPPEQLDYTRAFKVMGNTNDVYAFGAVMYETITGGGLPFGTFEEFQADIKAYEAKKKKGEWNKELLAASAPEPIWNTIIDRCLQFAPDDRYQQADDILALLRTENDSAAITNEVDTTTETFLLHIMNGDEIGRVYNLNNLVAYNQPDWKLQYNVFANWLNDNLKSDVWWNKNNLKVLTVGWFNKEEPFANSIGIAEHFTNYISRYHATLLYHAEAKKWFILDGQPVQMYDGCIKLPIQRNCSTNGTFVNSAHLQKALKQLQYNDIITVGDTTLKLIN</sequence>
<feature type="domain" description="FHA" evidence="4">
    <location>
        <begin position="370"/>
        <end position="446"/>
    </location>
</feature>
<dbReference type="PROSITE" id="PS50006">
    <property type="entry name" value="FHA_DOMAIN"/>
    <property type="match status" value="1"/>
</dbReference>
<name>A0ABP8LZ99_9BACT</name>
<keyword evidence="1 3" id="KW-0547">Nucleotide-binding</keyword>
<dbReference type="InterPro" id="IPR000253">
    <property type="entry name" value="FHA_dom"/>
</dbReference>
<evidence type="ECO:0000256" key="1">
    <source>
        <dbReference type="ARBA" id="ARBA00022741"/>
    </source>
</evidence>
<dbReference type="InterPro" id="IPR011009">
    <property type="entry name" value="Kinase-like_dom_sf"/>
</dbReference>
<keyword evidence="7" id="KW-1185">Reference proteome</keyword>
<dbReference type="SMART" id="SM00220">
    <property type="entry name" value="S_TKc"/>
    <property type="match status" value="1"/>
</dbReference>
<dbReference type="Gene3D" id="1.10.510.10">
    <property type="entry name" value="Transferase(Phosphotransferase) domain 1"/>
    <property type="match status" value="1"/>
</dbReference>
<dbReference type="EMBL" id="BAABHC010000017">
    <property type="protein sequence ID" value="GAA4438813.1"/>
    <property type="molecule type" value="Genomic_DNA"/>
</dbReference>
<dbReference type="PROSITE" id="PS00107">
    <property type="entry name" value="PROTEIN_KINASE_ATP"/>
    <property type="match status" value="1"/>
</dbReference>
<evidence type="ECO:0000259" key="5">
    <source>
        <dbReference type="PROSITE" id="PS50011"/>
    </source>
</evidence>
<dbReference type="Pfam" id="PF00498">
    <property type="entry name" value="FHA"/>
    <property type="match status" value="1"/>
</dbReference>